<organism evidence="6">
    <name type="scientific">bioreactor metagenome</name>
    <dbReference type="NCBI Taxonomy" id="1076179"/>
    <lineage>
        <taxon>unclassified sequences</taxon>
        <taxon>metagenomes</taxon>
        <taxon>ecological metagenomes</taxon>
    </lineage>
</organism>
<name>A0A644XV14_9ZZZZ</name>
<dbReference type="Pfam" id="PF05343">
    <property type="entry name" value="Peptidase_M42"/>
    <property type="match status" value="1"/>
</dbReference>
<evidence type="ECO:0000256" key="5">
    <source>
        <dbReference type="ARBA" id="ARBA00022801"/>
    </source>
</evidence>
<dbReference type="SUPFAM" id="SSF53187">
    <property type="entry name" value="Zn-dependent exopeptidases"/>
    <property type="match status" value="1"/>
</dbReference>
<dbReference type="InterPro" id="IPR051464">
    <property type="entry name" value="Peptidase_M42_aminopept"/>
</dbReference>
<keyword evidence="5 6" id="KW-0378">Hydrolase</keyword>
<evidence type="ECO:0000256" key="3">
    <source>
        <dbReference type="ARBA" id="ARBA00022670"/>
    </source>
</evidence>
<protein>
    <submittedName>
        <fullName evidence="6">Putative aminopeptidase YsdC</fullName>
        <ecNumber evidence="6">3.4.11.-</ecNumber>
    </submittedName>
</protein>
<evidence type="ECO:0000256" key="2">
    <source>
        <dbReference type="ARBA" id="ARBA00022438"/>
    </source>
</evidence>
<dbReference type="InterPro" id="IPR008007">
    <property type="entry name" value="Peptidase_M42"/>
</dbReference>
<dbReference type="EMBL" id="VSSQ01003301">
    <property type="protein sequence ID" value="MPM20056.1"/>
    <property type="molecule type" value="Genomic_DNA"/>
</dbReference>
<keyword evidence="4" id="KW-0479">Metal-binding</keyword>
<comment type="caution">
    <text evidence="6">The sequence shown here is derived from an EMBL/GenBank/DDBJ whole genome shotgun (WGS) entry which is preliminary data.</text>
</comment>
<dbReference type="GO" id="GO:0046872">
    <property type="term" value="F:metal ion binding"/>
    <property type="evidence" value="ECO:0007669"/>
    <property type="project" value="UniProtKB-KW"/>
</dbReference>
<evidence type="ECO:0000313" key="6">
    <source>
        <dbReference type="EMBL" id="MPM20056.1"/>
    </source>
</evidence>
<proteinExistence type="inferred from homology"/>
<comment type="similarity">
    <text evidence="1">Belongs to the peptidase M42 family.</text>
</comment>
<keyword evidence="2 6" id="KW-0031">Aminopeptidase</keyword>
<accession>A0A644XV14</accession>
<dbReference type="EC" id="3.4.11.-" evidence="6"/>
<dbReference type="InterPro" id="IPR023367">
    <property type="entry name" value="Peptidase_M42_dom2"/>
</dbReference>
<sequence length="348" mass="37808">MDIRESLFALCDLSGPSGFEQTAAKKAVELLSPLMDEAYIDRFGNAVGVRRSKRSGAKKILWDAHLDEIGLMVTGMEDGYLRFRTIGGVDPRMLPDRELTVLCEAPLLGVVTCLPPHLQTSQDQDKSVPLGDLFVDVGMSQEQAEKSIPVGTPMVFRGGCFSLGPDQVCGKSLDDRSCFVTLLRAAELLRGRDLDVDLYLIGSTREEVSGAGAKTASFCLAPDCCVAVDVTHGKTPDVQNPRDRSLELFEGPAIGVGPNMTRWMTERMVEKAKAEKIPYQLEVMEGNTGTNGWGMQIAREGIATSVLSLPLKYMHSPIEVVAVEDMEHVARLLAAFTEKLGKEGAFGV</sequence>
<dbReference type="SUPFAM" id="SSF101821">
    <property type="entry name" value="Aminopeptidase/glucanase lid domain"/>
    <property type="match status" value="1"/>
</dbReference>
<dbReference type="GO" id="GO:0006508">
    <property type="term" value="P:proteolysis"/>
    <property type="evidence" value="ECO:0007669"/>
    <property type="project" value="UniProtKB-KW"/>
</dbReference>
<reference evidence="6" key="1">
    <citation type="submission" date="2019-08" db="EMBL/GenBank/DDBJ databases">
        <authorList>
            <person name="Kucharzyk K."/>
            <person name="Murdoch R.W."/>
            <person name="Higgins S."/>
            <person name="Loffler F."/>
        </authorList>
    </citation>
    <scope>NUCLEOTIDE SEQUENCE</scope>
</reference>
<evidence type="ECO:0000256" key="1">
    <source>
        <dbReference type="ARBA" id="ARBA00006272"/>
    </source>
</evidence>
<dbReference type="Gene3D" id="3.40.630.10">
    <property type="entry name" value="Zn peptidases"/>
    <property type="match status" value="1"/>
</dbReference>
<dbReference type="PIRSF" id="PIRSF001123">
    <property type="entry name" value="PepA_GA"/>
    <property type="match status" value="1"/>
</dbReference>
<gene>
    <name evidence="6" type="primary">ysdC_15</name>
    <name evidence="6" type="ORF">SDC9_66483</name>
</gene>
<dbReference type="PANTHER" id="PTHR32481">
    <property type="entry name" value="AMINOPEPTIDASE"/>
    <property type="match status" value="1"/>
</dbReference>
<dbReference type="PANTHER" id="PTHR32481:SF0">
    <property type="entry name" value="AMINOPEPTIDASE YPDE-RELATED"/>
    <property type="match status" value="1"/>
</dbReference>
<dbReference type="AlphaFoldDB" id="A0A644XV14"/>
<keyword evidence="3" id="KW-0645">Protease</keyword>
<dbReference type="GO" id="GO:0004177">
    <property type="term" value="F:aminopeptidase activity"/>
    <property type="evidence" value="ECO:0007669"/>
    <property type="project" value="UniProtKB-KW"/>
</dbReference>
<dbReference type="Gene3D" id="2.40.30.40">
    <property type="entry name" value="Peptidase M42, domain 2"/>
    <property type="match status" value="1"/>
</dbReference>
<evidence type="ECO:0000256" key="4">
    <source>
        <dbReference type="ARBA" id="ARBA00022723"/>
    </source>
</evidence>